<reference evidence="2" key="2">
    <citation type="submission" date="2025-08" db="UniProtKB">
        <authorList>
            <consortium name="Ensembl"/>
        </authorList>
    </citation>
    <scope>IDENTIFICATION</scope>
</reference>
<evidence type="ECO:0000313" key="2">
    <source>
        <dbReference type="Ensembl" id="ENSPSNP00000015618.1"/>
    </source>
</evidence>
<gene>
    <name evidence="2" type="primary">MUC15</name>
</gene>
<reference evidence="2" key="3">
    <citation type="submission" date="2025-09" db="UniProtKB">
        <authorList>
            <consortium name="Ensembl"/>
        </authorList>
    </citation>
    <scope>IDENTIFICATION</scope>
</reference>
<dbReference type="GeneTree" id="ENSGT00390000001698"/>
<dbReference type="InterPro" id="IPR031371">
    <property type="entry name" value="Mucin-15"/>
</dbReference>
<dbReference type="Ensembl" id="ENSPSNT00000017625.1">
    <property type="protein sequence ID" value="ENSPSNP00000015618.1"/>
    <property type="gene ID" value="ENSPSNG00000011405.1"/>
</dbReference>
<name>A0A8C9C1M7_PHOSS</name>
<sequence length="306" mass="33253">MGITATLFVSMGRYSHLTPIPKKITMLTSVKILLISILFSLLLFGSHGEEGREINTTQNIAEDLKTRENQSIPLESEANSTSDKKNRETSHPKATNFSFGDPSNKTHGTDFYHNLSTDNSSSLKLMPTLSPSPPLSHSFVSKLPRNSSVADENPLPASAPPDTTAIVSSENFTRSSVNDTMKAPDNSSITVSNLPSRSNTISVTPMIMETDGWPTMTGDSLAGFTAYQETTLYPTLKLTNNSKIFPDTSDPQEVLRLDNAPEPYDVSFGNSSYYNPTANDSSTPAGRENARDGIPMDDIPPLRTSV</sequence>
<accession>A0A8C9C1M7</accession>
<evidence type="ECO:0000313" key="3">
    <source>
        <dbReference type="Proteomes" id="UP000694554"/>
    </source>
</evidence>
<dbReference type="Pfam" id="PF15672">
    <property type="entry name" value="Mucin15"/>
    <property type="match status" value="2"/>
</dbReference>
<keyword evidence="3" id="KW-1185">Reference proteome</keyword>
<feature type="compositionally biased region" description="Basic and acidic residues" evidence="1">
    <location>
        <begin position="82"/>
        <end position="91"/>
    </location>
</feature>
<proteinExistence type="predicted"/>
<feature type="compositionally biased region" description="Low complexity" evidence="1">
    <location>
        <begin position="120"/>
        <end position="141"/>
    </location>
</feature>
<dbReference type="PANTHER" id="PTHR45427:SF1">
    <property type="entry name" value="MUCIN-15"/>
    <property type="match status" value="1"/>
</dbReference>
<feature type="compositionally biased region" description="Polar residues" evidence="1">
    <location>
        <begin position="92"/>
        <end position="106"/>
    </location>
</feature>
<feature type="compositionally biased region" description="Polar residues" evidence="1">
    <location>
        <begin position="268"/>
        <end position="284"/>
    </location>
</feature>
<evidence type="ECO:0000256" key="1">
    <source>
        <dbReference type="SAM" id="MobiDB-lite"/>
    </source>
</evidence>
<dbReference type="PANTHER" id="PTHR45427">
    <property type="entry name" value="MUCIN-15"/>
    <property type="match status" value="1"/>
</dbReference>
<organism evidence="2 3">
    <name type="scientific">Phocoena sinus</name>
    <name type="common">Vaquita</name>
    <dbReference type="NCBI Taxonomy" id="42100"/>
    <lineage>
        <taxon>Eukaryota</taxon>
        <taxon>Metazoa</taxon>
        <taxon>Chordata</taxon>
        <taxon>Craniata</taxon>
        <taxon>Vertebrata</taxon>
        <taxon>Euteleostomi</taxon>
        <taxon>Mammalia</taxon>
        <taxon>Eutheria</taxon>
        <taxon>Laurasiatheria</taxon>
        <taxon>Artiodactyla</taxon>
        <taxon>Whippomorpha</taxon>
        <taxon>Cetacea</taxon>
        <taxon>Odontoceti</taxon>
        <taxon>Phocoenidae</taxon>
        <taxon>Phocoena</taxon>
    </lineage>
</organism>
<reference evidence="2" key="1">
    <citation type="submission" date="2019-08" db="EMBL/GenBank/DDBJ databases">
        <title>Phocoena sinus (Vaquita) genome, mPhoSin1, primary haplotype.</title>
        <authorList>
            <person name="Morin P."/>
            <person name="Mountcastle J."/>
            <person name="Fungtammasan C."/>
            <person name="Rhie A."/>
            <person name="Rojas-Bracho L."/>
            <person name="Smith C.R."/>
            <person name="Taylor B.L."/>
            <person name="Gulland F.M.D."/>
            <person name="Musser W."/>
            <person name="Houck M."/>
            <person name="Haase B."/>
            <person name="Paez S."/>
            <person name="Howe K."/>
            <person name="Torrance J."/>
            <person name="Formenti G."/>
            <person name="Phillippy A."/>
            <person name="Ryder O."/>
            <person name="Jarvis E.D."/>
            <person name="Fedrigo O."/>
        </authorList>
    </citation>
    <scope>NUCLEOTIDE SEQUENCE [LARGE SCALE GENOMIC DNA]</scope>
</reference>
<dbReference type="Proteomes" id="UP000694554">
    <property type="component" value="Chromosome 8"/>
</dbReference>
<feature type="region of interest" description="Disordered" evidence="1">
    <location>
        <begin position="268"/>
        <end position="306"/>
    </location>
</feature>
<protein>
    <submittedName>
        <fullName evidence="2">Mucin 15, cell surface associated</fullName>
    </submittedName>
</protein>
<feature type="region of interest" description="Disordered" evidence="1">
    <location>
        <begin position="62"/>
        <end position="165"/>
    </location>
</feature>
<feature type="compositionally biased region" description="Polar residues" evidence="1">
    <location>
        <begin position="69"/>
        <end position="81"/>
    </location>
</feature>
<dbReference type="AlphaFoldDB" id="A0A8C9C1M7"/>